<dbReference type="AlphaFoldDB" id="A0A316TPT0"/>
<dbReference type="InterPro" id="IPR045402">
    <property type="entry name" value="GAP1-N2"/>
</dbReference>
<dbReference type="OrthoDB" id="3250392at2"/>
<name>A0A316TPT0_9ACTN</name>
<evidence type="ECO:0000313" key="3">
    <source>
        <dbReference type="Proteomes" id="UP000245507"/>
    </source>
</evidence>
<proteinExistence type="predicted"/>
<evidence type="ECO:0000259" key="1">
    <source>
        <dbReference type="Pfam" id="PF20013"/>
    </source>
</evidence>
<sequence>MTWYELTYAAGRAGWEVQAATRGTPRALEKQMRAGVTTRLELLAPLVDFPSTAELSTRIRRLTFRYFDEGGSVWWHAVEAGKDATGRPGNVFTHAVGRAGLSRTLRPIDLWHSNLWLTPFGPREVDETVLGRFEAPRTSGRAAAIERALSRQEETEALLAAAGTCRERGWSLVLASESQEEFVAWLAVVCHFTAAPVAAGSFPFSTFERAARMQSILETDAVIVFIPSVDLGEAKDLAASQPQRTMLVLDLADLPAAPSGGEWEHAGQRWPAEGLWQDAFFELTDAGRYGPADLDRVLGLMDDIADGGDDYLDVGEPLALAILEDLEDESRRDDLLLQWGARLGPPRRVDEASDDPSGLDEELGPVRVADAPLEVQMTVQLPAADVGRPEDAQLARAVVRGADALAVAPDTVGRVERWLADYEEAHRATGRLPDDLDTEKE</sequence>
<dbReference type="Pfam" id="PF20013">
    <property type="entry name" value="GAP1-N2"/>
    <property type="match status" value="1"/>
</dbReference>
<keyword evidence="3" id="KW-1185">Reference proteome</keyword>
<organism evidence="2 3">
    <name type="scientific">Nocardioides silvaticus</name>
    <dbReference type="NCBI Taxonomy" id="2201891"/>
    <lineage>
        <taxon>Bacteria</taxon>
        <taxon>Bacillati</taxon>
        <taxon>Actinomycetota</taxon>
        <taxon>Actinomycetes</taxon>
        <taxon>Propionibacteriales</taxon>
        <taxon>Nocardioidaceae</taxon>
        <taxon>Nocardioides</taxon>
    </lineage>
</organism>
<dbReference type="EMBL" id="QGDD01000001">
    <property type="protein sequence ID" value="PWN04242.1"/>
    <property type="molecule type" value="Genomic_DNA"/>
</dbReference>
<feature type="domain" description="GTPase-associated protein 1 N-terminal" evidence="1">
    <location>
        <begin position="10"/>
        <end position="124"/>
    </location>
</feature>
<comment type="caution">
    <text evidence="2">The sequence shown here is derived from an EMBL/GenBank/DDBJ whole genome shotgun (WGS) entry which is preliminary data.</text>
</comment>
<accession>A0A316TPT0</accession>
<gene>
    <name evidence="2" type="ORF">DJ010_00890</name>
</gene>
<protein>
    <recommendedName>
        <fullName evidence="1">GTPase-associated protein 1 N-terminal domain-containing protein</fullName>
    </recommendedName>
</protein>
<evidence type="ECO:0000313" key="2">
    <source>
        <dbReference type="EMBL" id="PWN04242.1"/>
    </source>
</evidence>
<dbReference type="RefSeq" id="WP_109691749.1">
    <property type="nucleotide sequence ID" value="NZ_QGDD01000001.1"/>
</dbReference>
<dbReference type="Proteomes" id="UP000245507">
    <property type="component" value="Unassembled WGS sequence"/>
</dbReference>
<reference evidence="2 3" key="1">
    <citation type="submission" date="2018-05" db="EMBL/GenBank/DDBJ databases">
        <title>Nocardioides silvaticus genome.</title>
        <authorList>
            <person name="Li C."/>
            <person name="Wang G."/>
        </authorList>
    </citation>
    <scope>NUCLEOTIDE SEQUENCE [LARGE SCALE GENOMIC DNA]</scope>
    <source>
        <strain evidence="2 3">CCTCC AB 2018079</strain>
    </source>
</reference>